<feature type="domain" description="GFO/IDH/MocA-like oxidoreductase" evidence="3">
    <location>
        <begin position="132"/>
        <end position="262"/>
    </location>
</feature>
<proteinExistence type="predicted"/>
<dbReference type="SUPFAM" id="SSF51735">
    <property type="entry name" value="NAD(P)-binding Rossmann-fold domains"/>
    <property type="match status" value="1"/>
</dbReference>
<keyword evidence="5" id="KW-1185">Reference proteome</keyword>
<dbReference type="Gene3D" id="3.30.360.10">
    <property type="entry name" value="Dihydrodipicolinate Reductase, domain 2"/>
    <property type="match status" value="1"/>
</dbReference>
<dbReference type="GO" id="GO:0000166">
    <property type="term" value="F:nucleotide binding"/>
    <property type="evidence" value="ECO:0007669"/>
    <property type="project" value="InterPro"/>
</dbReference>
<dbReference type="STRING" id="1229780.BN381_290061"/>
<reference evidence="4 5" key="1">
    <citation type="journal article" date="2013" name="ISME J.">
        <title>Metabolic model for the filamentous 'Candidatus Microthrix parvicella' based on genomic and metagenomic analyses.</title>
        <authorList>
            <person name="Jon McIlroy S."/>
            <person name="Kristiansen R."/>
            <person name="Albertsen M."/>
            <person name="Michael Karst S."/>
            <person name="Rossetti S."/>
            <person name="Lund Nielsen J."/>
            <person name="Tandoi V."/>
            <person name="James Seviour R."/>
            <person name="Nielsen P.H."/>
        </authorList>
    </citation>
    <scope>NUCLEOTIDE SEQUENCE [LARGE SCALE GENOMIC DNA]</scope>
    <source>
        <strain evidence="4 5">RN1</strain>
    </source>
</reference>
<gene>
    <name evidence="4" type="ORF">BN381_290061</name>
</gene>
<dbReference type="eggNOG" id="COG0673">
    <property type="taxonomic scope" value="Bacteria"/>
</dbReference>
<keyword evidence="1" id="KW-0560">Oxidoreductase</keyword>
<dbReference type="SUPFAM" id="SSF55347">
    <property type="entry name" value="Glyceraldehyde-3-phosphate dehydrogenase-like, C-terminal domain"/>
    <property type="match status" value="1"/>
</dbReference>
<evidence type="ECO:0000259" key="2">
    <source>
        <dbReference type="Pfam" id="PF01408"/>
    </source>
</evidence>
<dbReference type="HOGENOM" id="CLU_052964_0_0_11"/>
<dbReference type="InterPro" id="IPR050463">
    <property type="entry name" value="Gfo/Idh/MocA_oxidrdct_glycsds"/>
</dbReference>
<evidence type="ECO:0000313" key="4">
    <source>
        <dbReference type="EMBL" id="CCM63702.1"/>
    </source>
</evidence>
<dbReference type="InterPro" id="IPR000683">
    <property type="entry name" value="Gfo/Idh/MocA-like_OxRdtase_N"/>
</dbReference>
<dbReference type="InterPro" id="IPR036291">
    <property type="entry name" value="NAD(P)-bd_dom_sf"/>
</dbReference>
<dbReference type="RefSeq" id="WP_012226730.1">
    <property type="nucleotide sequence ID" value="NZ_HG422565.1"/>
</dbReference>
<dbReference type="EMBL" id="CANL01000022">
    <property type="protein sequence ID" value="CCM63702.1"/>
    <property type="molecule type" value="Genomic_DNA"/>
</dbReference>
<dbReference type="OrthoDB" id="256869at2"/>
<evidence type="ECO:0000256" key="1">
    <source>
        <dbReference type="ARBA" id="ARBA00023002"/>
    </source>
</evidence>
<protein>
    <submittedName>
        <fullName evidence="4">Putative oxidoreductase protein</fullName>
    </submittedName>
</protein>
<dbReference type="Pfam" id="PF22725">
    <property type="entry name" value="GFO_IDH_MocA_C3"/>
    <property type="match status" value="1"/>
</dbReference>
<dbReference type="AlphaFoldDB" id="R4Z559"/>
<dbReference type="Proteomes" id="UP000018291">
    <property type="component" value="Unassembled WGS sequence"/>
</dbReference>
<sequence length="357" mass="37411">MNLRVAVVGMAHLHLFELVQGLLDAGAETVAHVPDGELLDLYEGWRPDSRPVELAELLADGNLDLIVTAGVPSERAAVALAALESGKHVLSVKPGVTTVDDLKRITHAVEASGRRWTVLFTERFTNRATSEAVRLARSGAIGEVVHVIGAGPHTLNLEGRPDWFFDPSASGGILVDLASHQVDQFLAITGELNATVSHSSIGNVACHEHPAFADVGTIRLAGTTTHGSPVIGDHRVDLLSPAGLGCWGDVRLAIIGTEGTLEARSNIDPAGAPGSEHLILVDRESTRRVDCSGVDVDWAGRLAADLVDGGARLMSQAHVLAVCDLTLTAQARANSWGAAQADARVTNASADIGTVRP</sequence>
<accession>R4Z559</accession>
<dbReference type="Pfam" id="PF01408">
    <property type="entry name" value="GFO_IDH_MocA"/>
    <property type="match status" value="1"/>
</dbReference>
<evidence type="ECO:0000313" key="5">
    <source>
        <dbReference type="Proteomes" id="UP000018291"/>
    </source>
</evidence>
<organism evidence="4 5">
    <name type="scientific">Candidatus Neomicrothrix parvicella RN1</name>
    <dbReference type="NCBI Taxonomy" id="1229780"/>
    <lineage>
        <taxon>Bacteria</taxon>
        <taxon>Bacillati</taxon>
        <taxon>Actinomycetota</taxon>
        <taxon>Acidimicrobiia</taxon>
        <taxon>Acidimicrobiales</taxon>
        <taxon>Microthrixaceae</taxon>
        <taxon>Candidatus Neomicrothrix</taxon>
    </lineage>
</organism>
<dbReference type="PANTHER" id="PTHR43818">
    <property type="entry name" value="BCDNA.GH03377"/>
    <property type="match status" value="1"/>
</dbReference>
<evidence type="ECO:0000259" key="3">
    <source>
        <dbReference type="Pfam" id="PF22725"/>
    </source>
</evidence>
<dbReference type="PANTHER" id="PTHR43818:SF11">
    <property type="entry name" value="BCDNA.GH03377"/>
    <property type="match status" value="1"/>
</dbReference>
<dbReference type="GO" id="GO:0016491">
    <property type="term" value="F:oxidoreductase activity"/>
    <property type="evidence" value="ECO:0007669"/>
    <property type="project" value="UniProtKB-KW"/>
</dbReference>
<name>R4Z559_9ACTN</name>
<feature type="domain" description="Gfo/Idh/MocA-like oxidoreductase N-terminal" evidence="2">
    <location>
        <begin position="19"/>
        <end position="118"/>
    </location>
</feature>
<comment type="caution">
    <text evidence="4">The sequence shown here is derived from an EMBL/GenBank/DDBJ whole genome shotgun (WGS) entry which is preliminary data.</text>
</comment>
<dbReference type="Gene3D" id="3.40.50.720">
    <property type="entry name" value="NAD(P)-binding Rossmann-like Domain"/>
    <property type="match status" value="1"/>
</dbReference>
<dbReference type="InterPro" id="IPR055170">
    <property type="entry name" value="GFO_IDH_MocA-like_dom"/>
</dbReference>